<gene>
    <name evidence="12" type="ordered locus">Oweho_0864</name>
</gene>
<dbReference type="STRING" id="926562.Oweho_0864"/>
<dbReference type="PANTHER" id="PTHR33909:SF1">
    <property type="entry name" value="SEC TRANSLOCON ACCESSORY COMPLEX SUBUNIT YAJC"/>
    <property type="match status" value="1"/>
</dbReference>
<reference evidence="12 13" key="1">
    <citation type="journal article" date="2012" name="Stand. Genomic Sci.">
        <title>Genome sequence of the orange-pigmented seawater bacterium Owenweeksia hongkongensis type strain (UST20020801(T)).</title>
        <authorList>
            <person name="Riedel T."/>
            <person name="Held B."/>
            <person name="Nolan M."/>
            <person name="Lucas S."/>
            <person name="Lapidus A."/>
            <person name="Tice H."/>
            <person name="Del Rio T.G."/>
            <person name="Cheng J.F."/>
            <person name="Han C."/>
            <person name="Tapia R."/>
            <person name="Goodwin L.A."/>
            <person name="Pitluck S."/>
            <person name="Liolios K."/>
            <person name="Mavromatis K."/>
            <person name="Pagani I."/>
            <person name="Ivanova N."/>
            <person name="Mikhailova N."/>
            <person name="Pati A."/>
            <person name="Chen A."/>
            <person name="Palaniappan K."/>
            <person name="Rohde M."/>
            <person name="Tindall B.J."/>
            <person name="Detter J.C."/>
            <person name="Goker M."/>
            <person name="Woyke T."/>
            <person name="Bristow J."/>
            <person name="Eisen J.A."/>
            <person name="Markowitz V."/>
            <person name="Hugenholtz P."/>
            <person name="Klenk H.P."/>
            <person name="Kyrpides N.C."/>
        </authorList>
    </citation>
    <scope>NUCLEOTIDE SEQUENCE</scope>
    <source>
        <strain evidence="13">DSM 17368 / JCM 12287 / NRRL B-23963</strain>
    </source>
</reference>
<proteinExistence type="inferred from homology"/>
<organism evidence="12 13">
    <name type="scientific">Owenweeksia hongkongensis (strain DSM 17368 / CIP 108786 / JCM 12287 / NRRL B-23963 / UST20020801)</name>
    <dbReference type="NCBI Taxonomy" id="926562"/>
    <lineage>
        <taxon>Bacteria</taxon>
        <taxon>Pseudomonadati</taxon>
        <taxon>Bacteroidota</taxon>
        <taxon>Flavobacteriia</taxon>
        <taxon>Flavobacteriales</taxon>
        <taxon>Owenweeksiaceae</taxon>
        <taxon>Owenweeksia</taxon>
    </lineage>
</organism>
<evidence type="ECO:0000256" key="1">
    <source>
        <dbReference type="ARBA" id="ARBA00004162"/>
    </source>
</evidence>
<dbReference type="InterPro" id="IPR003849">
    <property type="entry name" value="Preprotein_translocase_YajC"/>
</dbReference>
<keyword evidence="6 11" id="KW-0812">Transmembrane</keyword>
<keyword evidence="5" id="KW-1003">Cell membrane</keyword>
<evidence type="ECO:0000256" key="6">
    <source>
        <dbReference type="ARBA" id="ARBA00022692"/>
    </source>
</evidence>
<dbReference type="eggNOG" id="COG1862">
    <property type="taxonomic scope" value="Bacteria"/>
</dbReference>
<evidence type="ECO:0000313" key="13">
    <source>
        <dbReference type="Proteomes" id="UP000005631"/>
    </source>
</evidence>
<dbReference type="RefSeq" id="WP_014201236.1">
    <property type="nucleotide sequence ID" value="NC_016599.1"/>
</dbReference>
<evidence type="ECO:0000256" key="10">
    <source>
        <dbReference type="ARBA" id="ARBA00023136"/>
    </source>
</evidence>
<dbReference type="HOGENOM" id="CLU_116157_2_1_10"/>
<accession>G8R2S0</accession>
<dbReference type="Pfam" id="PF02699">
    <property type="entry name" value="YajC"/>
    <property type="match status" value="1"/>
</dbReference>
<dbReference type="GO" id="GO:0005886">
    <property type="term" value="C:plasma membrane"/>
    <property type="evidence" value="ECO:0007669"/>
    <property type="project" value="UniProtKB-SubCell"/>
</dbReference>
<evidence type="ECO:0000256" key="8">
    <source>
        <dbReference type="ARBA" id="ARBA00022989"/>
    </source>
</evidence>
<evidence type="ECO:0000256" key="4">
    <source>
        <dbReference type="ARBA" id="ARBA00022448"/>
    </source>
</evidence>
<dbReference type="NCBIfam" id="TIGR00739">
    <property type="entry name" value="yajC"/>
    <property type="match status" value="1"/>
</dbReference>
<dbReference type="AlphaFoldDB" id="G8R2S0"/>
<comment type="similarity">
    <text evidence="2">Belongs to the YajC family.</text>
</comment>
<feature type="transmembrane region" description="Helical" evidence="11">
    <location>
        <begin position="6"/>
        <end position="31"/>
    </location>
</feature>
<keyword evidence="9" id="KW-0811">Translocation</keyword>
<name>G8R2S0_OWEHD</name>
<dbReference type="EMBL" id="CP003156">
    <property type="protein sequence ID" value="AEV31875.1"/>
    <property type="molecule type" value="Genomic_DNA"/>
</dbReference>
<keyword evidence="13" id="KW-1185">Reference proteome</keyword>
<dbReference type="SMART" id="SM01323">
    <property type="entry name" value="YajC"/>
    <property type="match status" value="1"/>
</dbReference>
<evidence type="ECO:0000256" key="5">
    <source>
        <dbReference type="ARBA" id="ARBA00022475"/>
    </source>
</evidence>
<keyword evidence="4" id="KW-0813">Transport</keyword>
<keyword evidence="8 11" id="KW-1133">Transmembrane helix</keyword>
<dbReference type="KEGG" id="oho:Oweho_0864"/>
<protein>
    <recommendedName>
        <fullName evidence="3">Sec translocon accessory complex subunit YajC</fullName>
    </recommendedName>
</protein>
<dbReference type="GO" id="GO:0015031">
    <property type="term" value="P:protein transport"/>
    <property type="evidence" value="ECO:0007669"/>
    <property type="project" value="UniProtKB-KW"/>
</dbReference>
<dbReference type="PRINTS" id="PR01853">
    <property type="entry name" value="YAJCTRNLCASE"/>
</dbReference>
<evidence type="ECO:0000313" key="12">
    <source>
        <dbReference type="EMBL" id="AEV31875.1"/>
    </source>
</evidence>
<keyword evidence="7" id="KW-0653">Protein transport</keyword>
<sequence>MILSIFLQAAGGGLGSLLPLLLVIVVMYFFFFRPQIKRQKEEKNFQNEISKGMRIVTTSGIHGKILEVEEKYIILESENSRLRIDKTAVNKAMSAIYLPKDEKKKDDPKEKSDKK</sequence>
<evidence type="ECO:0000256" key="9">
    <source>
        <dbReference type="ARBA" id="ARBA00023010"/>
    </source>
</evidence>
<evidence type="ECO:0000256" key="11">
    <source>
        <dbReference type="SAM" id="Phobius"/>
    </source>
</evidence>
<keyword evidence="10 11" id="KW-0472">Membrane</keyword>
<evidence type="ECO:0000256" key="3">
    <source>
        <dbReference type="ARBA" id="ARBA00014962"/>
    </source>
</evidence>
<evidence type="ECO:0000256" key="2">
    <source>
        <dbReference type="ARBA" id="ARBA00006742"/>
    </source>
</evidence>
<evidence type="ECO:0000256" key="7">
    <source>
        <dbReference type="ARBA" id="ARBA00022927"/>
    </source>
</evidence>
<dbReference type="Proteomes" id="UP000005631">
    <property type="component" value="Chromosome"/>
</dbReference>
<comment type="subcellular location">
    <subcellularLocation>
        <location evidence="1">Cell membrane</location>
        <topology evidence="1">Single-pass membrane protein</topology>
    </subcellularLocation>
</comment>
<dbReference type="PANTHER" id="PTHR33909">
    <property type="entry name" value="SEC TRANSLOCON ACCESSORY COMPLEX SUBUNIT YAJC"/>
    <property type="match status" value="1"/>
</dbReference>